<organism evidence="1 2">
    <name type="scientific">Candidatus Endonucleibacter bathymodioli</name>
    <dbReference type="NCBI Taxonomy" id="539814"/>
    <lineage>
        <taxon>Bacteria</taxon>
        <taxon>Pseudomonadati</taxon>
        <taxon>Pseudomonadota</taxon>
        <taxon>Gammaproteobacteria</taxon>
        <taxon>Oceanospirillales</taxon>
        <taxon>Endozoicomonadaceae</taxon>
        <taxon>Candidatus Endonucleibacter</taxon>
    </lineage>
</organism>
<dbReference type="EMBL" id="JASXSV010000009">
    <property type="protein sequence ID" value="MDP0589073.1"/>
    <property type="molecule type" value="Genomic_DNA"/>
</dbReference>
<keyword evidence="2" id="KW-1185">Reference proteome</keyword>
<dbReference type="Proteomes" id="UP001178148">
    <property type="component" value="Unassembled WGS sequence"/>
</dbReference>
<sequence length="145" mass="16321">MNDAVYNLPICLMHALGTNDPVQNLVISNAIIIVPRCPLAVVAELEDNALVRLEDININNGYFHVQDVDSAINDENNIMGAVAEKVDGLSRIEQITIIDSKIHNDRECCYSGDQFLPIDEDEDEDEDEDNKVYLMHDLSESQYNQ</sequence>
<evidence type="ECO:0000313" key="1">
    <source>
        <dbReference type="EMBL" id="MDP0589073.1"/>
    </source>
</evidence>
<comment type="caution">
    <text evidence="1">The sequence shown here is derived from an EMBL/GenBank/DDBJ whole genome shotgun (WGS) entry which is preliminary data.</text>
</comment>
<gene>
    <name evidence="1" type="ORF">QS748_07700</name>
</gene>
<evidence type="ECO:0000313" key="2">
    <source>
        <dbReference type="Proteomes" id="UP001178148"/>
    </source>
</evidence>
<dbReference type="AlphaFoldDB" id="A0AA90NLQ8"/>
<protein>
    <submittedName>
        <fullName evidence="1">Uncharacterized protein</fullName>
    </submittedName>
</protein>
<proteinExistence type="predicted"/>
<accession>A0AA90NLQ8</accession>
<name>A0AA90NLQ8_9GAMM</name>
<reference evidence="1 2" key="1">
    <citation type="journal article" date="2023" name="bioRxiv">
        <title>An intranuclear bacterial parasite of deep-sea mussels expresses apoptosis inhibitors acquired from its host.</title>
        <authorList>
            <person name="Gonzalez Porras M.A."/>
            <person name="Assie A."/>
            <person name="Tietjen M."/>
            <person name="Violette M."/>
            <person name="Kleiner M."/>
            <person name="Gruber-Vodicka H."/>
            <person name="Dubilier N."/>
            <person name="Leisch N."/>
        </authorList>
    </citation>
    <scope>NUCLEOTIDE SEQUENCE [LARGE SCALE GENOMIC DNA]</scope>
    <source>
        <strain evidence="1">IAP13</strain>
    </source>
</reference>